<evidence type="ECO:0000259" key="6">
    <source>
        <dbReference type="PROSITE" id="PS51782"/>
    </source>
</evidence>
<name>A0A084AGA0_STACB</name>
<reference evidence="7 8" key="1">
    <citation type="journal article" date="2014" name="BMC Genomics">
        <title>Comparative genome sequencing reveals chemotype-specific gene clusters in the toxigenic black mold Stachybotrys.</title>
        <authorList>
            <person name="Semeiks J."/>
            <person name="Borek D."/>
            <person name="Otwinowski Z."/>
            <person name="Grishin N.V."/>
        </authorList>
    </citation>
    <scope>NUCLEOTIDE SEQUENCE [LARGE SCALE GENOMIC DNA]</scope>
    <source>
        <strain evidence="8">CBS 109288 / IBT 7711</strain>
    </source>
</reference>
<organism evidence="7 8">
    <name type="scientific">Stachybotrys chartarum (strain CBS 109288 / IBT 7711)</name>
    <name type="common">Toxic black mold</name>
    <name type="synonym">Stilbospora chartarum</name>
    <dbReference type="NCBI Taxonomy" id="1280523"/>
    <lineage>
        <taxon>Eukaryota</taxon>
        <taxon>Fungi</taxon>
        <taxon>Dikarya</taxon>
        <taxon>Ascomycota</taxon>
        <taxon>Pezizomycotina</taxon>
        <taxon>Sordariomycetes</taxon>
        <taxon>Hypocreomycetidae</taxon>
        <taxon>Hypocreales</taxon>
        <taxon>Stachybotryaceae</taxon>
        <taxon>Stachybotrys</taxon>
    </lineage>
</organism>
<evidence type="ECO:0000256" key="5">
    <source>
        <dbReference type="SAM" id="SignalP"/>
    </source>
</evidence>
<dbReference type="InterPro" id="IPR036779">
    <property type="entry name" value="LysM_dom_sf"/>
</dbReference>
<feature type="chain" id="PRO_5001770844" description="LysM domain-containing protein" evidence="5">
    <location>
        <begin position="20"/>
        <end position="608"/>
    </location>
</feature>
<keyword evidence="8" id="KW-1185">Reference proteome</keyword>
<dbReference type="InterPro" id="IPR018392">
    <property type="entry name" value="LysM"/>
</dbReference>
<feature type="domain" description="LysM" evidence="6">
    <location>
        <begin position="265"/>
        <end position="313"/>
    </location>
</feature>
<feature type="signal peptide" evidence="5">
    <location>
        <begin position="1"/>
        <end position="19"/>
    </location>
</feature>
<dbReference type="SMART" id="SM00257">
    <property type="entry name" value="LysM"/>
    <property type="match status" value="3"/>
</dbReference>
<dbReference type="Proteomes" id="UP000028045">
    <property type="component" value="Unassembled WGS sequence"/>
</dbReference>
<evidence type="ECO:0000313" key="8">
    <source>
        <dbReference type="Proteomes" id="UP000028045"/>
    </source>
</evidence>
<dbReference type="Gene3D" id="3.10.350.10">
    <property type="entry name" value="LysM domain"/>
    <property type="match status" value="2"/>
</dbReference>
<feature type="compositionally biased region" description="Low complexity" evidence="4">
    <location>
        <begin position="529"/>
        <end position="553"/>
    </location>
</feature>
<keyword evidence="5" id="KW-0732">Signal</keyword>
<evidence type="ECO:0000256" key="1">
    <source>
        <dbReference type="ARBA" id="ARBA00022669"/>
    </source>
</evidence>
<dbReference type="HOGENOM" id="CLU_010591_5_0_1"/>
<evidence type="ECO:0000256" key="2">
    <source>
        <dbReference type="ARBA" id="ARBA00023026"/>
    </source>
</evidence>
<keyword evidence="1" id="KW-0147">Chitin-binding</keyword>
<sequence length="608" mass="65781">MKGLLTLSSLALVARPVIAWQYISPDALPAELLSTNCRDALTVVLDCPRQVGSFFEREKTPLASLQEACTTACDSSLADFEASLTAECGEDDIVEYTPGAEPVHISIIAQDLYYHFQRTCIKDGERFCNIWAFENSPDNESSASATATASVNLCDNCVIKPFQFLAGTSYSNGFALQADYSTLTSSCSNTGFPLATTVTADPTTPPSAPTCAGEEYTIQAGDTCQSISEANEVGTAWMLLDNGLQAFCANFPEEGEKICIVNQCHTYVIQADDTCQGIAAANGISMVQLYTWNPVLGVSCIRMSLSVGHTVCLTPHDDEDYATVTRTTTTPTPAPTAAPVPSNIASGTNENCAEYYTVQVGNYCNQIIMSYSISLQDFLFLNSGLNAECTNLFAEEAYCVRPVGPINMYPGHPDYVEPTSTVPDIAWGDLPPATFSPPAITGLPTHLPRAQGTRRDCYIYMDGTELQYDMSWGSFLSACAEIAGVWEIALDELHNWNPSLDPTSTDCVFSEELSYCMAAYEKTNTYTGEPETTMTALPPPTTTSSTTAVEPSPTELPIRDGAAENCVRYFDVITGMTCQEVLDANGMIIAEFYALNPAVGDQCWYLWP</sequence>
<dbReference type="SUPFAM" id="SSF54106">
    <property type="entry name" value="LysM domain"/>
    <property type="match status" value="1"/>
</dbReference>
<dbReference type="Pfam" id="PF01476">
    <property type="entry name" value="LysM"/>
    <property type="match status" value="2"/>
</dbReference>
<dbReference type="CDD" id="cd00118">
    <property type="entry name" value="LysM"/>
    <property type="match status" value="1"/>
</dbReference>
<keyword evidence="2" id="KW-0843">Virulence</keyword>
<dbReference type="PANTHER" id="PTHR34997:SF21">
    <property type="entry name" value="LYSM DOMAIN-CONTAINING PROTEIN"/>
    <property type="match status" value="1"/>
</dbReference>
<dbReference type="PANTHER" id="PTHR34997">
    <property type="entry name" value="AM15"/>
    <property type="match status" value="1"/>
</dbReference>
<dbReference type="InterPro" id="IPR052210">
    <property type="entry name" value="LysM1-like"/>
</dbReference>
<evidence type="ECO:0000256" key="4">
    <source>
        <dbReference type="SAM" id="MobiDB-lite"/>
    </source>
</evidence>
<gene>
    <name evidence="7" type="ORF">S7711_09874</name>
</gene>
<protein>
    <recommendedName>
        <fullName evidence="6">LysM domain-containing protein</fullName>
    </recommendedName>
</protein>
<accession>A0A084AGA0</accession>
<dbReference type="AlphaFoldDB" id="A0A084AGA0"/>
<dbReference type="OrthoDB" id="5985073at2759"/>
<evidence type="ECO:0000313" key="7">
    <source>
        <dbReference type="EMBL" id="KEY64329.1"/>
    </source>
</evidence>
<comment type="similarity">
    <text evidence="3">Belongs to the secreted LysM effector family.</text>
</comment>
<evidence type="ECO:0000256" key="3">
    <source>
        <dbReference type="ARBA" id="ARBA00044955"/>
    </source>
</evidence>
<feature type="domain" description="LysM" evidence="6">
    <location>
        <begin position="214"/>
        <end position="260"/>
    </location>
</feature>
<dbReference type="PROSITE" id="PS51782">
    <property type="entry name" value="LYSM"/>
    <property type="match status" value="3"/>
</dbReference>
<feature type="region of interest" description="Disordered" evidence="4">
    <location>
        <begin position="528"/>
        <end position="553"/>
    </location>
</feature>
<dbReference type="GO" id="GO:0008061">
    <property type="term" value="F:chitin binding"/>
    <property type="evidence" value="ECO:0007669"/>
    <property type="project" value="UniProtKB-KW"/>
</dbReference>
<proteinExistence type="inferred from homology"/>
<dbReference type="EMBL" id="KL648742">
    <property type="protein sequence ID" value="KEY64329.1"/>
    <property type="molecule type" value="Genomic_DNA"/>
</dbReference>
<feature type="domain" description="LysM" evidence="6">
    <location>
        <begin position="354"/>
        <end position="400"/>
    </location>
</feature>
<feature type="non-terminal residue" evidence="7">
    <location>
        <position position="608"/>
    </location>
</feature>